<dbReference type="EMBL" id="CP000383">
    <property type="protein sequence ID" value="ABG57745.1"/>
    <property type="molecule type" value="Genomic_DNA"/>
</dbReference>
<evidence type="ECO:0000256" key="1">
    <source>
        <dbReference type="ARBA" id="ARBA00022737"/>
    </source>
</evidence>
<dbReference type="PANTHER" id="PTHR13817:SF166">
    <property type="entry name" value="NEURONAL IGCAM-RELATED"/>
    <property type="match status" value="1"/>
</dbReference>
<dbReference type="Gene3D" id="3.40.390.10">
    <property type="entry name" value="Collagenase (Catalytic Domain)"/>
    <property type="match status" value="1"/>
</dbReference>
<gene>
    <name evidence="4" type="ordered locus">CHU_0456</name>
</gene>
<protein>
    <recommendedName>
        <fullName evidence="3">Fibronectin type-III domain-containing protein</fullName>
    </recommendedName>
</protein>
<feature type="domain" description="Fibronectin type-III" evidence="3">
    <location>
        <begin position="891"/>
        <end position="984"/>
    </location>
</feature>
<dbReference type="PANTHER" id="PTHR13817">
    <property type="entry name" value="TITIN"/>
    <property type="match status" value="1"/>
</dbReference>
<dbReference type="SMART" id="SM00060">
    <property type="entry name" value="FN3"/>
    <property type="match status" value="4"/>
</dbReference>
<reference evidence="4 5" key="1">
    <citation type="journal article" date="2007" name="Appl. Environ. Microbiol.">
        <title>Genome sequence of the cellulolytic gliding bacterium Cytophaga hutchinsonii.</title>
        <authorList>
            <person name="Xie G."/>
            <person name="Bruce D.C."/>
            <person name="Challacombe J.F."/>
            <person name="Chertkov O."/>
            <person name="Detter J.C."/>
            <person name="Gilna P."/>
            <person name="Han C.S."/>
            <person name="Lucas S."/>
            <person name="Misra M."/>
            <person name="Myers G.L."/>
            <person name="Richardson P."/>
            <person name="Tapia R."/>
            <person name="Thayer N."/>
            <person name="Thompson L.S."/>
            <person name="Brettin T.S."/>
            <person name="Henrissat B."/>
            <person name="Wilson D.B."/>
            <person name="McBride M.J."/>
        </authorList>
    </citation>
    <scope>NUCLEOTIDE SEQUENCE [LARGE SCALE GENOMIC DNA]</scope>
    <source>
        <strain evidence="5">ATCC 33406 / DSM 1761 / CIP 103989 / NBRC 15051 / NCIMB 9469 / D465</strain>
    </source>
</reference>
<dbReference type="InterPro" id="IPR008754">
    <property type="entry name" value="Peptidase_M43"/>
</dbReference>
<name>A0A6N4SN86_CYTH3</name>
<evidence type="ECO:0000256" key="2">
    <source>
        <dbReference type="SAM" id="Phobius"/>
    </source>
</evidence>
<evidence type="ECO:0000259" key="3">
    <source>
        <dbReference type="PROSITE" id="PS50853"/>
    </source>
</evidence>
<dbReference type="NCBIfam" id="TIGR04183">
    <property type="entry name" value="Por_Secre_tail"/>
    <property type="match status" value="1"/>
</dbReference>
<dbReference type="Proteomes" id="UP000001822">
    <property type="component" value="Chromosome"/>
</dbReference>
<dbReference type="InterPro" id="IPR050964">
    <property type="entry name" value="Striated_Muscle_Regulatory"/>
</dbReference>
<dbReference type="Pfam" id="PF00041">
    <property type="entry name" value="fn3"/>
    <property type="match status" value="1"/>
</dbReference>
<feature type="domain" description="Fibronectin type-III" evidence="3">
    <location>
        <begin position="647"/>
        <end position="736"/>
    </location>
</feature>
<dbReference type="SUPFAM" id="SSF55486">
    <property type="entry name" value="Metalloproteases ('zincins'), catalytic domain"/>
    <property type="match status" value="1"/>
</dbReference>
<dbReference type="InterPro" id="IPR024079">
    <property type="entry name" value="MetalloPept_cat_dom_sf"/>
</dbReference>
<keyword evidence="2" id="KW-1133">Transmembrane helix</keyword>
<keyword evidence="5" id="KW-1185">Reference proteome</keyword>
<keyword evidence="1" id="KW-0677">Repeat</keyword>
<keyword evidence="2" id="KW-0812">Transmembrane</keyword>
<accession>A0A6N4SN86</accession>
<dbReference type="Gene3D" id="2.60.40.10">
    <property type="entry name" value="Immunoglobulins"/>
    <property type="match status" value="3"/>
</dbReference>
<dbReference type="Pfam" id="PF05572">
    <property type="entry name" value="Peptidase_M43"/>
    <property type="match status" value="1"/>
</dbReference>
<dbReference type="GO" id="GO:0008237">
    <property type="term" value="F:metallopeptidase activity"/>
    <property type="evidence" value="ECO:0007669"/>
    <property type="project" value="InterPro"/>
</dbReference>
<dbReference type="InterPro" id="IPR045474">
    <property type="entry name" value="GEVED"/>
</dbReference>
<organism evidence="4 5">
    <name type="scientific">Cytophaga hutchinsonii (strain ATCC 33406 / DSM 1761 / CIP 103989 / NBRC 15051 / NCIMB 9469 / D465)</name>
    <dbReference type="NCBI Taxonomy" id="269798"/>
    <lineage>
        <taxon>Bacteria</taxon>
        <taxon>Pseudomonadati</taxon>
        <taxon>Bacteroidota</taxon>
        <taxon>Cytophagia</taxon>
        <taxon>Cytophagales</taxon>
        <taxon>Cytophagaceae</taxon>
        <taxon>Cytophaga</taxon>
    </lineage>
</organism>
<dbReference type="SUPFAM" id="SSF49265">
    <property type="entry name" value="Fibronectin type III"/>
    <property type="match status" value="1"/>
</dbReference>
<evidence type="ECO:0000313" key="5">
    <source>
        <dbReference type="Proteomes" id="UP000001822"/>
    </source>
</evidence>
<proteinExistence type="predicted"/>
<dbReference type="InterPro" id="IPR026444">
    <property type="entry name" value="Secre_tail"/>
</dbReference>
<dbReference type="KEGG" id="chu:CHU_0456"/>
<feature type="transmembrane region" description="Helical" evidence="2">
    <location>
        <begin position="18"/>
        <end position="41"/>
    </location>
</feature>
<dbReference type="CDD" id="cd00063">
    <property type="entry name" value="FN3"/>
    <property type="match status" value="1"/>
</dbReference>
<dbReference type="Pfam" id="PF20009">
    <property type="entry name" value="GEVED"/>
    <property type="match status" value="2"/>
</dbReference>
<dbReference type="InterPro" id="IPR003961">
    <property type="entry name" value="FN3_dom"/>
</dbReference>
<dbReference type="AlphaFoldDB" id="A0A6N4SN86"/>
<keyword evidence="2" id="KW-0472">Membrane</keyword>
<sequence>MKYLDCNLIDKYDFNMKLILLIFNKVHLVLMLLLISGSTIAQHCGVGHEFHETLKQNDHFSQASRTASISPVNGILYIPLTIHFVRHTNGSYSKNNSLEPLYHSLLSLNRVFSNAHIQFYINGNIDYINNDDYLYPVRDGAKHIELLANYKNPNTANIWILDGWSGSPGIAGLGGPSGVELADLSERTVIHEFGHFFTLIHTFDFAKGVEKVKRVGGNCATAGDEICDTEADPSDLKAPQLIGEVLSHERCVVTSNTRDLNNDPYTPPFDNFMSYYDNKCGFKFTPQQYERMVASIPLYHSSYTDMQGAGLSGAPASLKITAKQGYDEISWVNSSGSLGTIVEYSTDGGGSWTVMIGVKAAVTKSLLSDIRTGNAYLFRARHLNSITYSSSVSYTPANAHPIIPIVLDAPVTDFSSIGGVSVANTSLNNQTNIQENYTFNAFTPTPAFFIGGNFNLDLKVKVIEDGNGGTGWGPTYMYVYLDENGDGDFDDAGEVKYREPNRFGPMTVSVPVSVSSQATTGYKRMRIRSFAQNNTNSPNGMYNYSETEDYLIQFVKDVALTSINSVYNESNKTIELTWTDNTNDYNYVIERSIDGVNFLPVETTTVSTPKLYVDSDIALGQKYFYRVKHVHGALYSTVTEQFIKDIPPTLTGVYNQQDNTIDLSWTDNTNAYNYIIERSIDGINFSTVKTTTVSTPKVYADTDVVPDQEYSYRIKHVTGTIYSSIADVMTTVINPELSYCLPESNFGCYSFELSEFAIPSINFVNNTAGNCGYTSEGYSDLYATKTINLIAGNSYAYTMKNDRDEWYDFNMHLDVNQNGIFEPSEALVNFHTEGTDAPFDAGPFVVPVSAINGYTRLRLRNYIYTNDPCTEAIFGETEDYKVLISGGKEGIVINTTITHVETDQISVSWSARAGSNPTGYKLKISTDGISYSSVITLTGSQASYTYTGLQPNQRYFIQVVALGTVSSDPKTMWTYTLPLSTSILDGAPVETKILSAYPNPVSGILTIKAHGIASLVNEFGQVIMNENIDEITYWNMNGFSSGVYFLYIQNEDHAQVLKIIKQ</sequence>
<evidence type="ECO:0000313" key="4">
    <source>
        <dbReference type="EMBL" id="ABG57745.1"/>
    </source>
</evidence>
<dbReference type="Pfam" id="PF18962">
    <property type="entry name" value="Por_Secre_tail"/>
    <property type="match status" value="1"/>
</dbReference>
<dbReference type="InterPro" id="IPR013783">
    <property type="entry name" value="Ig-like_fold"/>
</dbReference>
<dbReference type="PROSITE" id="PS50853">
    <property type="entry name" value="FN3"/>
    <property type="match status" value="2"/>
</dbReference>
<dbReference type="InterPro" id="IPR036116">
    <property type="entry name" value="FN3_sf"/>
</dbReference>